<gene>
    <name evidence="1" type="ORF">METZ01_LOCUS344982</name>
</gene>
<reference evidence="1" key="1">
    <citation type="submission" date="2018-05" db="EMBL/GenBank/DDBJ databases">
        <authorList>
            <person name="Lanie J.A."/>
            <person name="Ng W.-L."/>
            <person name="Kazmierczak K.M."/>
            <person name="Andrzejewski T.M."/>
            <person name="Davidsen T.M."/>
            <person name="Wayne K.J."/>
            <person name="Tettelin H."/>
            <person name="Glass J.I."/>
            <person name="Rusch D."/>
            <person name="Podicherti R."/>
            <person name="Tsui H.-C.T."/>
            <person name="Winkler M.E."/>
        </authorList>
    </citation>
    <scope>NUCLEOTIDE SEQUENCE</scope>
</reference>
<dbReference type="EMBL" id="UINC01118771">
    <property type="protein sequence ID" value="SVC92128.1"/>
    <property type="molecule type" value="Genomic_DNA"/>
</dbReference>
<protein>
    <submittedName>
        <fullName evidence="1">Uncharacterized protein</fullName>
    </submittedName>
</protein>
<accession>A0A382R500</accession>
<name>A0A382R500_9ZZZZ</name>
<sequence length="185" mass="20923">MIWGRDRRVSELFSALTTQNVNPSLVQIIDIFTTTDAGRLGLDKYNNQKHKKYTNTFDCAYENKTKAQEERNFEFVNAVSALQKFYKGGRPEVMLLGINLDGSLNGAFLDFLADLAEIKFPATVNTRSYMVRRSLAITRWIRNIQVAFLRSVSDNIARSAALYSSQSREVVDSILTNMPNTGINP</sequence>
<evidence type="ECO:0000313" key="1">
    <source>
        <dbReference type="EMBL" id="SVC92128.1"/>
    </source>
</evidence>
<dbReference type="AlphaFoldDB" id="A0A382R500"/>
<organism evidence="1">
    <name type="scientific">marine metagenome</name>
    <dbReference type="NCBI Taxonomy" id="408172"/>
    <lineage>
        <taxon>unclassified sequences</taxon>
        <taxon>metagenomes</taxon>
        <taxon>ecological metagenomes</taxon>
    </lineage>
</organism>
<proteinExistence type="predicted"/>